<dbReference type="SUPFAM" id="SSF56112">
    <property type="entry name" value="Protein kinase-like (PK-like)"/>
    <property type="match status" value="1"/>
</dbReference>
<dbReference type="InterPro" id="IPR011989">
    <property type="entry name" value="ARM-like"/>
</dbReference>
<gene>
    <name evidence="1" type="ORF">PXEA_LOCUS3940</name>
</gene>
<dbReference type="OrthoDB" id="447103at2759"/>
<name>A0A3S5A9B3_9PLAT</name>
<organism evidence="1 2">
    <name type="scientific">Protopolystoma xenopodis</name>
    <dbReference type="NCBI Taxonomy" id="117903"/>
    <lineage>
        <taxon>Eukaryota</taxon>
        <taxon>Metazoa</taxon>
        <taxon>Spiralia</taxon>
        <taxon>Lophotrochozoa</taxon>
        <taxon>Platyhelminthes</taxon>
        <taxon>Monogenea</taxon>
        <taxon>Polyopisthocotylea</taxon>
        <taxon>Polystomatidea</taxon>
        <taxon>Polystomatidae</taxon>
        <taxon>Protopolystoma</taxon>
    </lineage>
</organism>
<comment type="caution">
    <text evidence="1">The sequence shown here is derived from an EMBL/GenBank/DDBJ whole genome shotgun (WGS) entry which is preliminary data.</text>
</comment>
<keyword evidence="2" id="KW-1185">Reference proteome</keyword>
<reference evidence="1" key="1">
    <citation type="submission" date="2018-11" db="EMBL/GenBank/DDBJ databases">
        <authorList>
            <consortium name="Pathogen Informatics"/>
        </authorList>
    </citation>
    <scope>NUCLEOTIDE SEQUENCE</scope>
</reference>
<protein>
    <recommendedName>
        <fullName evidence="3">Protein kinase domain-containing protein</fullName>
    </recommendedName>
</protein>
<dbReference type="Gene3D" id="1.25.10.10">
    <property type="entry name" value="Leucine-rich Repeat Variant"/>
    <property type="match status" value="1"/>
</dbReference>
<dbReference type="Gene3D" id="1.10.510.10">
    <property type="entry name" value="Transferase(Phosphotransferase) domain 1"/>
    <property type="match status" value="1"/>
</dbReference>
<dbReference type="SUPFAM" id="SSF48371">
    <property type="entry name" value="ARM repeat"/>
    <property type="match status" value="1"/>
</dbReference>
<accession>A0A3S5A9B3</accession>
<dbReference type="InterPro" id="IPR051177">
    <property type="entry name" value="CIK-Related_Protein"/>
</dbReference>
<evidence type="ECO:0008006" key="3">
    <source>
        <dbReference type="Google" id="ProtNLM"/>
    </source>
</evidence>
<dbReference type="PANTHER" id="PTHR12984">
    <property type="entry name" value="SCY1-RELATED S/T PROTEIN KINASE-LIKE"/>
    <property type="match status" value="1"/>
</dbReference>
<dbReference type="Proteomes" id="UP000784294">
    <property type="component" value="Unassembled WGS sequence"/>
</dbReference>
<dbReference type="EMBL" id="CAAALY010009211">
    <property type="protein sequence ID" value="VEL10500.1"/>
    <property type="molecule type" value="Genomic_DNA"/>
</dbReference>
<dbReference type="Gene3D" id="3.30.200.20">
    <property type="entry name" value="Phosphorylase Kinase, domain 1"/>
    <property type="match status" value="1"/>
</dbReference>
<dbReference type="PANTHER" id="PTHR12984:SF3">
    <property type="entry name" value="N-TERMINAL KINASE-LIKE PROTEIN"/>
    <property type="match status" value="1"/>
</dbReference>
<evidence type="ECO:0000313" key="2">
    <source>
        <dbReference type="Proteomes" id="UP000784294"/>
    </source>
</evidence>
<dbReference type="AlphaFoldDB" id="A0A3S5A9B3"/>
<dbReference type="InterPro" id="IPR011009">
    <property type="entry name" value="Kinase-like_dom_sf"/>
</dbReference>
<sequence length="486" mass="54276">MWPFSTYKSATNNDTPTKTKFSNDISGYDINKANVSGEFHGSYGVVWSVLRGTNKKSGDDVSIFRSSFNLCPTLDKEQAKLSVLAAVKRMKTLRHPNILNWFAGTPESASIDTGLDVVTEYVKPLSVYLRDKADSGNFNFISAWGLYQISRVLVFLNSDCKLTHNNVRISTVFVNRSGDWKLSGLDFISDPYQPPTSCRRYADAWCLGCLIWQLYNPGFDVLPNTDMLTDSVCLDRIPSPLQRDYFRLLGARPAAGDRRDVKDGISVGKIAGISVAQFLTSATRKKMGFLSNPFVDSLLFLEEIQLKDRQASSIMVTVITIKSLRQEKEAFLLQLTDQISSFPEDVCRWKILPHLLNGLRYGSAGLEALVPVLRLTPLLSQNDFSSTVLPCLVRLFASPDRATRVTLLNHLAEFAHYLPAEVVQNEVFASVAAGFTDANPVVREATVRGMVHLAPKLKGRLLNENLLRYLTQIQVGELAFVVWMPF</sequence>
<dbReference type="InterPro" id="IPR016024">
    <property type="entry name" value="ARM-type_fold"/>
</dbReference>
<evidence type="ECO:0000313" key="1">
    <source>
        <dbReference type="EMBL" id="VEL10500.1"/>
    </source>
</evidence>
<proteinExistence type="predicted"/>